<gene>
    <name evidence="1" type="ORF">SLAVMIC_00060</name>
</gene>
<sequence>MSIHNIQIKISPKNKWGLIVSDGKRDYHIAIPPRKEGYDFIDRNLKYHYDYKGCVGMGILVKIENSVPRAILIKDKFTRIWRLDERFEEHSRYFKPKRNTDR</sequence>
<accession>A0A8D9FRT8</accession>
<protein>
    <submittedName>
        <fullName evidence="1">Uncharacterized protein</fullName>
    </submittedName>
</protein>
<name>A0A8D9FRT8_9VIRU</name>
<dbReference type="EMBL" id="OU342829">
    <property type="protein sequence ID" value="CAG7579728.1"/>
    <property type="molecule type" value="Genomic_DNA"/>
</dbReference>
<reference evidence="1" key="1">
    <citation type="submission" date="2021-06" db="EMBL/GenBank/DDBJ databases">
        <authorList>
            <person name="Gannon L."/>
            <person name="Redgwell R T."/>
            <person name="Michniewski S."/>
            <person name="Harrison D C."/>
            <person name="Millard A."/>
        </authorList>
    </citation>
    <scope>NUCLEOTIDE SEQUENCE</scope>
</reference>
<proteinExistence type="predicted"/>
<organism evidence="1">
    <name type="scientific">uncultured marine phage</name>
    <dbReference type="NCBI Taxonomy" id="707152"/>
    <lineage>
        <taxon>Viruses</taxon>
        <taxon>environmental samples</taxon>
    </lineage>
</organism>
<evidence type="ECO:0000313" key="1">
    <source>
        <dbReference type="EMBL" id="CAG7579728.1"/>
    </source>
</evidence>